<keyword evidence="2" id="KW-1185">Reference proteome</keyword>
<dbReference type="Proteomes" id="UP000790709">
    <property type="component" value="Unassembled WGS sequence"/>
</dbReference>
<protein>
    <submittedName>
        <fullName evidence="1">Uncharacterized protein</fullName>
    </submittedName>
</protein>
<accession>A0ACB8B7V1</accession>
<sequence length="263" mass="27163">MTITSTPSSANGSTSAAKGHDDGADALLAQISSMSISAEMAERIISATRSRRDECTSPPPFSPAPAPPARAAASPRPPTPRTSPLTSAPAIPTRRRHRPRARAALTSPAPEDQVSTAAAPLSVPAAARTPAAVATAAPMVAQSPPHAPAAPPPQTHKVPAVRALSPPAAFGANYVRPAQVPLPYGHCTVSYKNFEYDIPAGAARSPFYLVTKGRRVGIFSQWQEASPYVIGVAGAVFSKTRSVEDGLVVMKTAIDGGEVEVLP</sequence>
<evidence type="ECO:0000313" key="1">
    <source>
        <dbReference type="EMBL" id="KAH7920968.1"/>
    </source>
</evidence>
<organism evidence="1 2">
    <name type="scientific">Leucogyrophana mollusca</name>
    <dbReference type="NCBI Taxonomy" id="85980"/>
    <lineage>
        <taxon>Eukaryota</taxon>
        <taxon>Fungi</taxon>
        <taxon>Dikarya</taxon>
        <taxon>Basidiomycota</taxon>
        <taxon>Agaricomycotina</taxon>
        <taxon>Agaricomycetes</taxon>
        <taxon>Agaricomycetidae</taxon>
        <taxon>Boletales</taxon>
        <taxon>Boletales incertae sedis</taxon>
        <taxon>Leucogyrophana</taxon>
    </lineage>
</organism>
<proteinExistence type="predicted"/>
<dbReference type="EMBL" id="MU266549">
    <property type="protein sequence ID" value="KAH7920968.1"/>
    <property type="molecule type" value="Genomic_DNA"/>
</dbReference>
<name>A0ACB8B7V1_9AGAM</name>
<evidence type="ECO:0000313" key="2">
    <source>
        <dbReference type="Proteomes" id="UP000790709"/>
    </source>
</evidence>
<gene>
    <name evidence="1" type="ORF">BV22DRAFT_1049976</name>
</gene>
<comment type="caution">
    <text evidence="1">The sequence shown here is derived from an EMBL/GenBank/DDBJ whole genome shotgun (WGS) entry which is preliminary data.</text>
</comment>
<reference evidence="1" key="1">
    <citation type="journal article" date="2021" name="New Phytol.">
        <title>Evolutionary innovations through gain and loss of genes in the ectomycorrhizal Boletales.</title>
        <authorList>
            <person name="Wu G."/>
            <person name="Miyauchi S."/>
            <person name="Morin E."/>
            <person name="Kuo A."/>
            <person name="Drula E."/>
            <person name="Varga T."/>
            <person name="Kohler A."/>
            <person name="Feng B."/>
            <person name="Cao Y."/>
            <person name="Lipzen A."/>
            <person name="Daum C."/>
            <person name="Hundley H."/>
            <person name="Pangilinan J."/>
            <person name="Johnson J."/>
            <person name="Barry K."/>
            <person name="LaButti K."/>
            <person name="Ng V."/>
            <person name="Ahrendt S."/>
            <person name="Min B."/>
            <person name="Choi I.G."/>
            <person name="Park H."/>
            <person name="Plett J.M."/>
            <person name="Magnuson J."/>
            <person name="Spatafora J.W."/>
            <person name="Nagy L.G."/>
            <person name="Henrissat B."/>
            <person name="Grigoriev I.V."/>
            <person name="Yang Z.L."/>
            <person name="Xu J."/>
            <person name="Martin F.M."/>
        </authorList>
    </citation>
    <scope>NUCLEOTIDE SEQUENCE</scope>
    <source>
        <strain evidence="1">KUC20120723A-06</strain>
    </source>
</reference>